<evidence type="ECO:0000313" key="2">
    <source>
        <dbReference type="EMBL" id="NEN25603.1"/>
    </source>
</evidence>
<name>A0A7K3WV79_9FLAO</name>
<comment type="caution">
    <text evidence="2">The sequence shown here is derived from an EMBL/GenBank/DDBJ whole genome shotgun (WGS) entry which is preliminary data.</text>
</comment>
<dbReference type="RefSeq" id="WP_163287053.1">
    <property type="nucleotide sequence ID" value="NZ_JAAGVY010000063.1"/>
</dbReference>
<accession>A0A7K3WV79</accession>
<evidence type="ECO:0000313" key="3">
    <source>
        <dbReference type="Proteomes" id="UP000486602"/>
    </source>
</evidence>
<protein>
    <submittedName>
        <fullName evidence="2">Uncharacterized protein</fullName>
    </submittedName>
</protein>
<sequence length="112" mass="12438">MKIKALFIAMLCTSVVSAQLTNPLGQQMLTLTQNLDFQEVSSGILFDRGTQLALPAGFDGSSSSDTLYSYDDWYLQYGAIKGTFHFTVTDTNALDTFRITDGSFRFDVPQIF</sequence>
<dbReference type="EMBL" id="JAAGVY010000063">
    <property type="protein sequence ID" value="NEN25603.1"/>
    <property type="molecule type" value="Genomic_DNA"/>
</dbReference>
<dbReference type="Proteomes" id="UP000486602">
    <property type="component" value="Unassembled WGS sequence"/>
</dbReference>
<keyword evidence="3" id="KW-1185">Reference proteome</keyword>
<gene>
    <name evidence="2" type="ORF">G3O08_19095</name>
</gene>
<organism evidence="2 3">
    <name type="scientific">Cryomorpha ignava</name>
    <dbReference type="NCBI Taxonomy" id="101383"/>
    <lineage>
        <taxon>Bacteria</taxon>
        <taxon>Pseudomonadati</taxon>
        <taxon>Bacteroidota</taxon>
        <taxon>Flavobacteriia</taxon>
        <taxon>Flavobacteriales</taxon>
        <taxon>Cryomorphaceae</taxon>
        <taxon>Cryomorpha</taxon>
    </lineage>
</organism>
<feature type="signal peptide" evidence="1">
    <location>
        <begin position="1"/>
        <end position="18"/>
    </location>
</feature>
<keyword evidence="1" id="KW-0732">Signal</keyword>
<dbReference type="AlphaFoldDB" id="A0A7K3WV79"/>
<evidence type="ECO:0000256" key="1">
    <source>
        <dbReference type="SAM" id="SignalP"/>
    </source>
</evidence>
<reference evidence="2 3" key="1">
    <citation type="submission" date="2020-02" db="EMBL/GenBank/DDBJ databases">
        <title>Out from the shadows clarifying the taxonomy of the family Cryomorphaceae and related taxa by utilizing the GTDB taxonomic framework.</title>
        <authorList>
            <person name="Bowman J.P."/>
        </authorList>
    </citation>
    <scope>NUCLEOTIDE SEQUENCE [LARGE SCALE GENOMIC DNA]</scope>
    <source>
        <strain evidence="2 3">QSSC 1-22</strain>
    </source>
</reference>
<proteinExistence type="predicted"/>
<feature type="chain" id="PRO_5029504816" evidence="1">
    <location>
        <begin position="19"/>
        <end position="112"/>
    </location>
</feature>